<reference evidence="1" key="1">
    <citation type="submission" date="2022-02" db="EMBL/GenBank/DDBJ databases">
        <title>Plant Genome Project.</title>
        <authorList>
            <person name="Zhang R.-G."/>
        </authorList>
    </citation>
    <scope>NUCLEOTIDE SEQUENCE</scope>
    <source>
        <strain evidence="1">AT1</strain>
    </source>
</reference>
<accession>A0ACC0MV83</accession>
<evidence type="ECO:0000313" key="1">
    <source>
        <dbReference type="EMBL" id="KAI8544927.1"/>
    </source>
</evidence>
<gene>
    <name evidence="1" type="ORF">RHMOL_Rhmol07G0003400</name>
</gene>
<sequence>MVSGATLYKCINRATATFLAGSLGAGVHWVAGQSGENFEPIILGSSVFLFVWAGNELHLLVNSNAEKLADSLEGCVAEFFGNGIGNTSNEDTSKKLQAYKCVLNSKGTAESLKREKEDSIKQLEVIVTSLRFQQANFARWEPAHGSFNFRHPWKQYLKIGAAMRNCGFCIESLSSSSNSEVQVPKSLNKNLGDICMRLGSHCSQVLKELAATMKTMRTYSTTDVLVGEMNFAVQELQNALKSLPNQLLQVGAKGEQTTTGFIVPLIDILPLATAIFLLIEIAARIEGIVDAVDELADLAEFKPAIDEQSKQSQSTSDKTDDDTMKALQKV</sequence>
<comment type="caution">
    <text evidence="1">The sequence shown here is derived from an EMBL/GenBank/DDBJ whole genome shotgun (WGS) entry which is preliminary data.</text>
</comment>
<proteinExistence type="predicted"/>
<dbReference type="EMBL" id="CM046394">
    <property type="protein sequence ID" value="KAI8544927.1"/>
    <property type="molecule type" value="Genomic_DNA"/>
</dbReference>
<protein>
    <submittedName>
        <fullName evidence="1">Uncharacterized protein</fullName>
    </submittedName>
</protein>
<organism evidence="1 2">
    <name type="scientific">Rhododendron molle</name>
    <name type="common">Chinese azalea</name>
    <name type="synonym">Azalea mollis</name>
    <dbReference type="NCBI Taxonomy" id="49168"/>
    <lineage>
        <taxon>Eukaryota</taxon>
        <taxon>Viridiplantae</taxon>
        <taxon>Streptophyta</taxon>
        <taxon>Embryophyta</taxon>
        <taxon>Tracheophyta</taxon>
        <taxon>Spermatophyta</taxon>
        <taxon>Magnoliopsida</taxon>
        <taxon>eudicotyledons</taxon>
        <taxon>Gunneridae</taxon>
        <taxon>Pentapetalae</taxon>
        <taxon>asterids</taxon>
        <taxon>Ericales</taxon>
        <taxon>Ericaceae</taxon>
        <taxon>Ericoideae</taxon>
        <taxon>Rhodoreae</taxon>
        <taxon>Rhododendron</taxon>
    </lineage>
</organism>
<evidence type="ECO:0000313" key="2">
    <source>
        <dbReference type="Proteomes" id="UP001062846"/>
    </source>
</evidence>
<dbReference type="Proteomes" id="UP001062846">
    <property type="component" value="Chromosome 7"/>
</dbReference>
<name>A0ACC0MV83_RHOML</name>
<keyword evidence="2" id="KW-1185">Reference proteome</keyword>